<dbReference type="EMBL" id="PDGH01000075">
    <property type="protein sequence ID" value="POB48546.1"/>
    <property type="molecule type" value="Genomic_DNA"/>
</dbReference>
<protein>
    <submittedName>
        <fullName evidence="1">Uncharacterized protein</fullName>
    </submittedName>
</protein>
<proteinExistence type="predicted"/>
<evidence type="ECO:0000313" key="1">
    <source>
        <dbReference type="EMBL" id="POB48546.1"/>
    </source>
</evidence>
<dbReference type="Proteomes" id="UP000237466">
    <property type="component" value="Unassembled WGS sequence"/>
</dbReference>
<comment type="caution">
    <text evidence="1">The sequence shown here is derived from an EMBL/GenBank/DDBJ whole genome shotgun (WGS) entry which is preliminary data.</text>
</comment>
<accession>A0A2S3R4D7</accession>
<dbReference type="AlphaFoldDB" id="A0A2S3R4D7"/>
<evidence type="ECO:0000313" key="2">
    <source>
        <dbReference type="Proteomes" id="UP000237466"/>
    </source>
</evidence>
<name>A0A2S3R4D7_VIBVL</name>
<reference evidence="1 2" key="1">
    <citation type="journal article" date="2018" name="Front. Microbiol.">
        <title>Phylogeny of Vibrio vulnificus from the Analysis of the Core-Genome: Implications for Intra-Species Taxonomy.</title>
        <authorList>
            <person name="Roig F.J."/>
            <person name="Gonzalez-Candelas F."/>
            <person name="Sanjuan E."/>
            <person name="Fouz B."/>
            <person name="Feil E.J."/>
            <person name="Llorens C."/>
            <person name="Baker-Austin C."/>
            <person name="Oliver J.D."/>
            <person name="Danin-Poleg Y."/>
            <person name="Gibas C.J."/>
            <person name="Kashi Y."/>
            <person name="Gulig P.A."/>
            <person name="Morrison S.S."/>
            <person name="Amaro C."/>
        </authorList>
    </citation>
    <scope>NUCLEOTIDE SEQUENCE [LARGE SCALE GENOMIC DNA]</scope>
    <source>
        <strain evidence="1 2">CECT4608</strain>
    </source>
</reference>
<sequence>MLPTDVRIPVHPDSGSQMTFFFQVLLPEWHKWAGKLISVFCVTDDFVLDRILPEMVVYNESGYNVDSDCIQFKQDFFKIIVSNIKQCTIKDEYKEVLRYQSLEISSCEANSFGFIGKKPKWLVGDESPLTLDGEAFFDFLFQINIDLYFPKLESAPKQKTENFEESSGIRDSYIDDYSLFAGNAVYFFGEKDSELVYMVSQS</sequence>
<gene>
    <name evidence="1" type="ORF">CRN52_08795</name>
</gene>
<organism evidence="1 2">
    <name type="scientific">Vibrio vulnificus</name>
    <dbReference type="NCBI Taxonomy" id="672"/>
    <lineage>
        <taxon>Bacteria</taxon>
        <taxon>Pseudomonadati</taxon>
        <taxon>Pseudomonadota</taxon>
        <taxon>Gammaproteobacteria</taxon>
        <taxon>Vibrionales</taxon>
        <taxon>Vibrionaceae</taxon>
        <taxon>Vibrio</taxon>
    </lineage>
</organism>